<sequence>MTKTRRKPTTRRRSRPFAAAALATLLALAASGCSLLIPPPPDYVTTAVDRAVADIRGTEGIASVTSSISPYDLKDGGPLSKPEAWMATVSVEANQDATDLPVLADAIADSIDEVRGAGAKVDARLELSVGERPVHTTLTLSVTGDRSGATSAGQLVATAEQLASIENVSSLQLGSPYLGTQIFAGAAVDVPAVAASVRQLPAFGTADLASVMVSGSSGHATPSGTRVTMDAASPSPELLTFIASLAGQPGVTSVDFNGVQGPSQFSSDTGWRPALGVSVNDEASQASVVAELEAFAGPQGLDGTLPRASFVVTRYEE</sequence>
<proteinExistence type="predicted"/>
<comment type="caution">
    <text evidence="2">The sequence shown here is derived from an EMBL/GenBank/DDBJ whole genome shotgun (WGS) entry which is preliminary data.</text>
</comment>
<keyword evidence="1" id="KW-0732">Signal</keyword>
<dbReference type="Proteomes" id="UP000032503">
    <property type="component" value="Unassembled WGS sequence"/>
</dbReference>
<name>A0ABR5CB25_9MICO</name>
<dbReference type="RefSeq" id="WP_044443950.1">
    <property type="nucleotide sequence ID" value="NZ_JYFC01000013.1"/>
</dbReference>
<dbReference type="PROSITE" id="PS51257">
    <property type="entry name" value="PROKAR_LIPOPROTEIN"/>
    <property type="match status" value="1"/>
</dbReference>
<evidence type="ECO:0000256" key="1">
    <source>
        <dbReference type="SAM" id="SignalP"/>
    </source>
</evidence>
<evidence type="ECO:0000313" key="2">
    <source>
        <dbReference type="EMBL" id="KJC62850.1"/>
    </source>
</evidence>
<dbReference type="EMBL" id="JYFC01000013">
    <property type="protein sequence ID" value="KJC62850.1"/>
    <property type="molecule type" value="Genomic_DNA"/>
</dbReference>
<feature type="chain" id="PRO_5046503325" evidence="1">
    <location>
        <begin position="30"/>
        <end position="317"/>
    </location>
</feature>
<keyword evidence="3" id="KW-1185">Reference proteome</keyword>
<gene>
    <name evidence="2" type="ORF">TZ00_18350</name>
</gene>
<protein>
    <submittedName>
        <fullName evidence="2">Uncharacterized protein</fullName>
    </submittedName>
</protein>
<feature type="signal peptide" evidence="1">
    <location>
        <begin position="1"/>
        <end position="29"/>
    </location>
</feature>
<evidence type="ECO:0000313" key="3">
    <source>
        <dbReference type="Proteomes" id="UP000032503"/>
    </source>
</evidence>
<reference evidence="2 3" key="1">
    <citation type="journal article" date="2001" name="Int. J. Syst. Evol. Microbiol.">
        <title>Agreia bicolorata gen. nov., sp. nov., to accommodate actinobacteria isolated from narrow reed grass infected by the nematode Heteroanguina graminophila.</title>
        <authorList>
            <person name="Evtushenko L.I."/>
            <person name="Dorofeeva L.V."/>
            <person name="Dobrovolskaya T.G."/>
            <person name="Streshinskaya G.M."/>
            <person name="Subbotin S.A."/>
            <person name="Tiedje J.M."/>
        </authorList>
    </citation>
    <scope>NUCLEOTIDE SEQUENCE [LARGE SCALE GENOMIC DNA]</scope>
    <source>
        <strain evidence="2 3">VKM Ac-1804</strain>
    </source>
</reference>
<organism evidence="2 3">
    <name type="scientific">Agreia bicolorata</name>
    <dbReference type="NCBI Taxonomy" id="110935"/>
    <lineage>
        <taxon>Bacteria</taxon>
        <taxon>Bacillati</taxon>
        <taxon>Actinomycetota</taxon>
        <taxon>Actinomycetes</taxon>
        <taxon>Micrococcales</taxon>
        <taxon>Microbacteriaceae</taxon>
        <taxon>Agreia</taxon>
    </lineage>
</organism>
<accession>A0ABR5CB25</accession>